<feature type="compositionally biased region" description="Polar residues" evidence="1">
    <location>
        <begin position="140"/>
        <end position="155"/>
    </location>
</feature>
<keyword evidence="4" id="KW-1185">Reference proteome</keyword>
<gene>
    <name evidence="3" type="ORF">NWFMUON74_72350</name>
</gene>
<feature type="region of interest" description="Disordered" evidence="1">
    <location>
        <begin position="118"/>
        <end position="225"/>
    </location>
</feature>
<sequence length="393" mass="41871">MALVPLLPIWAVVDSINAMVTTGSISHRGSRGSGEGWVNAMTATQHLVGDETDRFHRAALRGREQQRDATMYACEQMHAAGIEPTGPEVRQWLAQHGRTVGRTTVWKVVTEYRREHGLPDLDDGLFSTGGVNTEHDSEQSTEQPSGGTNVFTLDQTDPAAGPAPAAADETPERGSGEHATEQHEPVNVTDETAEQRQPAAVNAPAAPGERSPADMTDSGHMGTTADGAATEQVNAEPPIPATEARPGRGLPTWPVLLMAFPAFVAIWSGWVGLGEATGFGVVHPLPGIADGFTINSAITLPIGVEAYASYALYVWLSGRIRTHTTRTYAMVSAFASLAIGAAGQIAYHFMEARHITAAPWWIITMVACLPVAVVGMGAILAHLIIRERHSEND</sequence>
<feature type="compositionally biased region" description="Low complexity" evidence="1">
    <location>
        <begin position="158"/>
        <end position="167"/>
    </location>
</feature>
<feature type="transmembrane region" description="Helical" evidence="2">
    <location>
        <begin position="255"/>
        <end position="273"/>
    </location>
</feature>
<accession>A0A7G1KZ00</accession>
<feature type="transmembrane region" description="Helical" evidence="2">
    <location>
        <begin position="359"/>
        <end position="385"/>
    </location>
</feature>
<feature type="transmembrane region" description="Helical" evidence="2">
    <location>
        <begin position="293"/>
        <end position="316"/>
    </location>
</feature>
<evidence type="ECO:0000256" key="1">
    <source>
        <dbReference type="SAM" id="MobiDB-lite"/>
    </source>
</evidence>
<keyword evidence="2" id="KW-1133">Transmembrane helix</keyword>
<reference evidence="3 4" key="1">
    <citation type="submission" date="2020-08" db="EMBL/GenBank/DDBJ databases">
        <title>Genome Sequencing of Nocardia wallacei strain FMUON74 and assembly.</title>
        <authorList>
            <person name="Toyokawa M."/>
            <person name="Uesaka K."/>
        </authorList>
    </citation>
    <scope>NUCLEOTIDE SEQUENCE [LARGE SCALE GENOMIC DNA]</scope>
    <source>
        <strain evidence="3 4">FMUON74</strain>
        <plasmid evidence="3 4">pFMUON74</plasmid>
    </source>
</reference>
<name>A0A7G1KZ00_9NOCA</name>
<keyword evidence="3" id="KW-0614">Plasmid</keyword>
<organism evidence="3 4">
    <name type="scientific">Nocardia wallacei</name>
    <dbReference type="NCBI Taxonomy" id="480035"/>
    <lineage>
        <taxon>Bacteria</taxon>
        <taxon>Bacillati</taxon>
        <taxon>Actinomycetota</taxon>
        <taxon>Actinomycetes</taxon>
        <taxon>Mycobacteriales</taxon>
        <taxon>Nocardiaceae</taxon>
        <taxon>Nocardia</taxon>
    </lineage>
</organism>
<dbReference type="AlphaFoldDB" id="A0A7G1KZ00"/>
<evidence type="ECO:0000256" key="2">
    <source>
        <dbReference type="SAM" id="Phobius"/>
    </source>
</evidence>
<dbReference type="EMBL" id="AP023397">
    <property type="protein sequence ID" value="BCK59463.1"/>
    <property type="molecule type" value="Genomic_DNA"/>
</dbReference>
<evidence type="ECO:0000313" key="4">
    <source>
        <dbReference type="Proteomes" id="UP000516173"/>
    </source>
</evidence>
<feature type="compositionally biased region" description="Basic and acidic residues" evidence="1">
    <location>
        <begin position="170"/>
        <end position="184"/>
    </location>
</feature>
<protein>
    <submittedName>
        <fullName evidence="3">Uncharacterized protein</fullName>
    </submittedName>
</protein>
<evidence type="ECO:0000313" key="3">
    <source>
        <dbReference type="EMBL" id="BCK59463.1"/>
    </source>
</evidence>
<keyword evidence="2" id="KW-0812">Transmembrane</keyword>
<dbReference type="Proteomes" id="UP000516173">
    <property type="component" value="Plasmid pFMUON74"/>
</dbReference>
<proteinExistence type="predicted"/>
<geneLocation type="plasmid" evidence="3 4">
    <name>pFMUON74</name>
</geneLocation>
<dbReference type="KEGG" id="nwl:NWFMUON74_72350"/>
<feature type="transmembrane region" description="Helical" evidence="2">
    <location>
        <begin position="328"/>
        <end position="347"/>
    </location>
</feature>
<keyword evidence="2" id="KW-0472">Membrane</keyword>